<dbReference type="Pfam" id="PF04535">
    <property type="entry name" value="CASP_dom"/>
    <property type="match status" value="1"/>
</dbReference>
<comment type="similarity">
    <text evidence="2 8">Belongs to the Casparian strip membrane proteins (CASP) family.</text>
</comment>
<dbReference type="InterPro" id="IPR006702">
    <property type="entry name" value="CASP_dom"/>
</dbReference>
<evidence type="ECO:0000313" key="12">
    <source>
        <dbReference type="Proteomes" id="UP001372338"/>
    </source>
</evidence>
<evidence type="ECO:0000259" key="10">
    <source>
        <dbReference type="Pfam" id="PF04535"/>
    </source>
</evidence>
<evidence type="ECO:0000256" key="8">
    <source>
        <dbReference type="RuleBase" id="RU361233"/>
    </source>
</evidence>
<protein>
    <recommendedName>
        <fullName evidence="8">CASP-like protein</fullName>
    </recommendedName>
</protein>
<evidence type="ECO:0000256" key="7">
    <source>
        <dbReference type="ARBA" id="ARBA00023136"/>
    </source>
</evidence>
<gene>
    <name evidence="11" type="ORF">RIF29_18756</name>
</gene>
<evidence type="ECO:0000256" key="4">
    <source>
        <dbReference type="ARBA" id="ARBA00022475"/>
    </source>
</evidence>
<feature type="domain" description="Casparian strip membrane protein" evidence="10">
    <location>
        <begin position="94"/>
        <end position="253"/>
    </location>
</feature>
<keyword evidence="12" id="KW-1185">Reference proteome</keyword>
<feature type="transmembrane region" description="Helical" evidence="8">
    <location>
        <begin position="98"/>
        <end position="120"/>
    </location>
</feature>
<sequence>MSMSLSENISIEMQQNSEEQDFEHEEEQQHPDLVPSLSITFDSAPYTRTHMPSSPTLNEDLTIIEKKKVTIEKVEEGTGKGNGGSNVLTNKKETKLNIALLGLRISAFVLCLKSFAVLAANKQKYEILGIELFRVSFYKFKEFKYSLSVSVIACAYSLLQICDLAKYLITKKHTMEPKLRGYLNFAMDQILTYLLMSASSSAATLAYYWESEIAPSMLAYHLDSYEMAAGMGKQSFSIMANVSAAFSFLAFVAFALTSLVSGYILFKV</sequence>
<dbReference type="PANTHER" id="PTHR33573:SF38">
    <property type="entry name" value="CASP-LIKE PROTEIN 4A1"/>
    <property type="match status" value="1"/>
</dbReference>
<dbReference type="EMBL" id="JAYWIO010000004">
    <property type="protein sequence ID" value="KAK7266116.1"/>
    <property type="molecule type" value="Genomic_DNA"/>
</dbReference>
<dbReference type="PANTHER" id="PTHR33573">
    <property type="entry name" value="CASP-LIKE PROTEIN 4A4"/>
    <property type="match status" value="1"/>
</dbReference>
<feature type="transmembrane region" description="Helical" evidence="8">
    <location>
        <begin position="244"/>
        <end position="266"/>
    </location>
</feature>
<dbReference type="AlphaFoldDB" id="A0AAN9F0Q8"/>
<comment type="subunit">
    <text evidence="3 8">Homodimer and heterodimers.</text>
</comment>
<dbReference type="GO" id="GO:0005886">
    <property type="term" value="C:plasma membrane"/>
    <property type="evidence" value="ECO:0007669"/>
    <property type="project" value="UniProtKB-SubCell"/>
</dbReference>
<name>A0AAN9F0Q8_CROPI</name>
<accession>A0AAN9F0Q8</accession>
<evidence type="ECO:0000313" key="11">
    <source>
        <dbReference type="EMBL" id="KAK7266116.1"/>
    </source>
</evidence>
<evidence type="ECO:0000256" key="9">
    <source>
        <dbReference type="SAM" id="MobiDB-lite"/>
    </source>
</evidence>
<evidence type="ECO:0000256" key="1">
    <source>
        <dbReference type="ARBA" id="ARBA00004651"/>
    </source>
</evidence>
<feature type="transmembrane region" description="Helical" evidence="8">
    <location>
        <begin position="190"/>
        <end position="209"/>
    </location>
</feature>
<feature type="compositionally biased region" description="Polar residues" evidence="9">
    <location>
        <begin position="1"/>
        <end position="14"/>
    </location>
</feature>
<organism evidence="11 12">
    <name type="scientific">Crotalaria pallida</name>
    <name type="common">Smooth rattlebox</name>
    <name type="synonym">Crotalaria striata</name>
    <dbReference type="NCBI Taxonomy" id="3830"/>
    <lineage>
        <taxon>Eukaryota</taxon>
        <taxon>Viridiplantae</taxon>
        <taxon>Streptophyta</taxon>
        <taxon>Embryophyta</taxon>
        <taxon>Tracheophyta</taxon>
        <taxon>Spermatophyta</taxon>
        <taxon>Magnoliopsida</taxon>
        <taxon>eudicotyledons</taxon>
        <taxon>Gunneridae</taxon>
        <taxon>Pentapetalae</taxon>
        <taxon>rosids</taxon>
        <taxon>fabids</taxon>
        <taxon>Fabales</taxon>
        <taxon>Fabaceae</taxon>
        <taxon>Papilionoideae</taxon>
        <taxon>50 kb inversion clade</taxon>
        <taxon>genistoids sensu lato</taxon>
        <taxon>core genistoids</taxon>
        <taxon>Crotalarieae</taxon>
        <taxon>Crotalaria</taxon>
    </lineage>
</organism>
<evidence type="ECO:0000256" key="3">
    <source>
        <dbReference type="ARBA" id="ARBA00011489"/>
    </source>
</evidence>
<keyword evidence="7 8" id="KW-0472">Membrane</keyword>
<comment type="caution">
    <text evidence="11">The sequence shown here is derived from an EMBL/GenBank/DDBJ whole genome shotgun (WGS) entry which is preliminary data.</text>
</comment>
<keyword evidence="6 8" id="KW-1133">Transmembrane helix</keyword>
<feature type="region of interest" description="Disordered" evidence="9">
    <location>
        <begin position="1"/>
        <end position="34"/>
    </location>
</feature>
<reference evidence="11 12" key="1">
    <citation type="submission" date="2024-01" db="EMBL/GenBank/DDBJ databases">
        <title>The genomes of 5 underutilized Papilionoideae crops provide insights into root nodulation and disease resistanc.</title>
        <authorList>
            <person name="Yuan L."/>
        </authorList>
    </citation>
    <scope>NUCLEOTIDE SEQUENCE [LARGE SCALE GENOMIC DNA]</scope>
    <source>
        <strain evidence="11">ZHUSHIDOU_FW_LH</strain>
        <tissue evidence="11">Leaf</tissue>
    </source>
</reference>
<evidence type="ECO:0000256" key="6">
    <source>
        <dbReference type="ARBA" id="ARBA00022989"/>
    </source>
</evidence>
<keyword evidence="4 8" id="KW-1003">Cell membrane</keyword>
<evidence type="ECO:0000256" key="2">
    <source>
        <dbReference type="ARBA" id="ARBA00007651"/>
    </source>
</evidence>
<feature type="transmembrane region" description="Helical" evidence="8">
    <location>
        <begin position="145"/>
        <end position="169"/>
    </location>
</feature>
<proteinExistence type="inferred from homology"/>
<keyword evidence="5 8" id="KW-0812">Transmembrane</keyword>
<dbReference type="Proteomes" id="UP001372338">
    <property type="component" value="Unassembled WGS sequence"/>
</dbReference>
<comment type="subcellular location">
    <subcellularLocation>
        <location evidence="1 8">Cell membrane</location>
        <topology evidence="1 8">Multi-pass membrane protein</topology>
    </subcellularLocation>
</comment>
<evidence type="ECO:0000256" key="5">
    <source>
        <dbReference type="ARBA" id="ARBA00022692"/>
    </source>
</evidence>